<evidence type="ECO:0000313" key="4">
    <source>
        <dbReference type="Proteomes" id="UP000199501"/>
    </source>
</evidence>
<dbReference type="Proteomes" id="UP000199501">
    <property type="component" value="Unassembled WGS sequence"/>
</dbReference>
<accession>A0A1G6KSH5</accession>
<dbReference type="SUPFAM" id="SSF54001">
    <property type="entry name" value="Cysteine proteinases"/>
    <property type="match status" value="1"/>
</dbReference>
<proteinExistence type="predicted"/>
<dbReference type="STRING" id="1271860.SAMN05216174_1011072"/>
<dbReference type="AlphaFoldDB" id="A0A1G6KSH5"/>
<feature type="chain" id="PRO_5038347225" description="PLL-like beta propeller domain-containing protein" evidence="1">
    <location>
        <begin position="35"/>
        <end position="523"/>
    </location>
</feature>
<dbReference type="InterPro" id="IPR058502">
    <property type="entry name" value="PLL-like_beta-prop"/>
</dbReference>
<dbReference type="Pfam" id="PF26607">
    <property type="entry name" value="DUF8189"/>
    <property type="match status" value="1"/>
</dbReference>
<dbReference type="CDD" id="cd22954">
    <property type="entry name" value="PLL_lectin"/>
    <property type="match status" value="1"/>
</dbReference>
<evidence type="ECO:0000259" key="2">
    <source>
        <dbReference type="Pfam" id="PF26607"/>
    </source>
</evidence>
<feature type="domain" description="PLL-like beta propeller" evidence="2">
    <location>
        <begin position="282"/>
        <end position="517"/>
    </location>
</feature>
<evidence type="ECO:0000313" key="3">
    <source>
        <dbReference type="EMBL" id="SDC33893.1"/>
    </source>
</evidence>
<evidence type="ECO:0000256" key="1">
    <source>
        <dbReference type="SAM" id="SignalP"/>
    </source>
</evidence>
<keyword evidence="1" id="KW-0732">Signal</keyword>
<name>A0A1G6KSH5_9PSEU</name>
<dbReference type="InterPro" id="IPR038765">
    <property type="entry name" value="Papain-like_cys_pep_sf"/>
</dbReference>
<organism evidence="3 4">
    <name type="scientific">Actinokineospora iranica</name>
    <dbReference type="NCBI Taxonomy" id="1271860"/>
    <lineage>
        <taxon>Bacteria</taxon>
        <taxon>Bacillati</taxon>
        <taxon>Actinomycetota</taxon>
        <taxon>Actinomycetes</taxon>
        <taxon>Pseudonocardiales</taxon>
        <taxon>Pseudonocardiaceae</taxon>
        <taxon>Actinokineospora</taxon>
    </lineage>
</organism>
<gene>
    <name evidence="3" type="ORF">SAMN05216174_1011072</name>
</gene>
<dbReference type="SUPFAM" id="SSF89372">
    <property type="entry name" value="Fucose-specific lectin"/>
    <property type="match status" value="1"/>
</dbReference>
<sequence>MRLRITRRVRSRAARPVSALLAVVLGLAGLTVAAAPTATAESAVDGPITRAEILSRAEFWVDQNVPYDMGGKHPDPQGKFYRTDCSGFVSMALHLSWSPNTVSLPDFLDPIGWEDLRPGDVVGTLGAGTGGDAGHVVLFTGWANAGHTRFSTMEEMGGAGAVRYERPINYTTSGGQFTAKPYRYKKVIDAAPSVGAFPAESGRVVSARSADGRLEVFAAGADGVHHAWQTQVNGGWSHWEFAGGPRGAELAIAPNADGRLELLAINGDIFQHMYQTGPSGGWSGWSDFGGGGRDIAAGANADGRIEVFASGPVGVFHRYQTAVNGGWSGWEPTGGGPAFARLEMEKARDGRLEVFALNGDVFEHQYQTGVNGGWSAWENFGGGGHDLTVDHNADGRVEVFASGPVGVFHRYQTNPTSWSGWERTGGPANAQLTSERTADGRVEVFAINGEVAQHAWQTGINAPYSDWADFGAGGAEITAATNADGRLEVFATSGAGVFHRWQNGFATWSDWFWVSGTAGPAVQ</sequence>
<reference evidence="4" key="1">
    <citation type="submission" date="2016-10" db="EMBL/GenBank/DDBJ databases">
        <authorList>
            <person name="Varghese N."/>
            <person name="Submissions S."/>
        </authorList>
    </citation>
    <scope>NUCLEOTIDE SEQUENCE [LARGE SCALE GENOMIC DNA]</scope>
    <source>
        <strain evidence="4">IBRC-M 10403</strain>
    </source>
</reference>
<feature type="signal peptide" evidence="1">
    <location>
        <begin position="1"/>
        <end position="34"/>
    </location>
</feature>
<protein>
    <recommendedName>
        <fullName evidence="2">PLL-like beta propeller domain-containing protein</fullName>
    </recommendedName>
</protein>
<dbReference type="EMBL" id="FMZZ01000001">
    <property type="protein sequence ID" value="SDC33893.1"/>
    <property type="molecule type" value="Genomic_DNA"/>
</dbReference>
<keyword evidence="4" id="KW-1185">Reference proteome</keyword>
<dbReference type="Gene3D" id="3.90.1720.10">
    <property type="entry name" value="endopeptidase domain like (from Nostoc punctiforme)"/>
    <property type="match status" value="1"/>
</dbReference>
<dbReference type="Gene3D" id="2.120.10.70">
    <property type="entry name" value="Fucose-specific lectin"/>
    <property type="match status" value="2"/>
</dbReference>